<gene>
    <name evidence="1" type="ORF">ETSY2_20760</name>
</gene>
<organism evidence="1 2">
    <name type="scientific">Candidatus Entotheonella gemina</name>
    <dbReference type="NCBI Taxonomy" id="1429439"/>
    <lineage>
        <taxon>Bacteria</taxon>
        <taxon>Pseudomonadati</taxon>
        <taxon>Nitrospinota/Tectimicrobiota group</taxon>
        <taxon>Candidatus Tectimicrobiota</taxon>
        <taxon>Candidatus Entotheonellia</taxon>
        <taxon>Candidatus Entotheonellales</taxon>
        <taxon>Candidatus Entotheonellaceae</taxon>
        <taxon>Candidatus Entotheonella</taxon>
    </lineage>
</organism>
<evidence type="ECO:0000313" key="1">
    <source>
        <dbReference type="EMBL" id="ETX05816.1"/>
    </source>
</evidence>
<evidence type="ECO:0000313" key="2">
    <source>
        <dbReference type="Proteomes" id="UP000019140"/>
    </source>
</evidence>
<dbReference type="Proteomes" id="UP000019140">
    <property type="component" value="Unassembled WGS sequence"/>
</dbReference>
<proteinExistence type="predicted"/>
<keyword evidence="2" id="KW-1185">Reference proteome</keyword>
<sequence length="49" mass="5710">MLDSYEKFNSEETDLIDLHALHIALDVRAVYDAHHHGSIFYCHQATIIR</sequence>
<dbReference type="EMBL" id="AZHX01000859">
    <property type="protein sequence ID" value="ETX05816.1"/>
    <property type="molecule type" value="Genomic_DNA"/>
</dbReference>
<protein>
    <submittedName>
        <fullName evidence="1">Uncharacterized protein</fullName>
    </submittedName>
</protein>
<dbReference type="AlphaFoldDB" id="W4M7E2"/>
<comment type="caution">
    <text evidence="1">The sequence shown here is derived from an EMBL/GenBank/DDBJ whole genome shotgun (WGS) entry which is preliminary data.</text>
</comment>
<accession>W4M7E2</accession>
<name>W4M7E2_9BACT</name>
<reference evidence="1 2" key="1">
    <citation type="journal article" date="2014" name="Nature">
        <title>An environmental bacterial taxon with a large and distinct metabolic repertoire.</title>
        <authorList>
            <person name="Wilson M.C."/>
            <person name="Mori T."/>
            <person name="Ruckert C."/>
            <person name="Uria A.R."/>
            <person name="Helf M.J."/>
            <person name="Takada K."/>
            <person name="Gernert C."/>
            <person name="Steffens U.A."/>
            <person name="Heycke N."/>
            <person name="Schmitt S."/>
            <person name="Rinke C."/>
            <person name="Helfrich E.J."/>
            <person name="Brachmann A.O."/>
            <person name="Gurgui C."/>
            <person name="Wakimoto T."/>
            <person name="Kracht M."/>
            <person name="Crusemann M."/>
            <person name="Hentschel U."/>
            <person name="Abe I."/>
            <person name="Matsunaga S."/>
            <person name="Kalinowski J."/>
            <person name="Takeyama H."/>
            <person name="Piel J."/>
        </authorList>
    </citation>
    <scope>NUCLEOTIDE SEQUENCE [LARGE SCALE GENOMIC DNA]</scope>
    <source>
        <strain evidence="2">TSY2</strain>
    </source>
</reference>
<dbReference type="HOGENOM" id="CLU_3133550_0_0_7"/>